<evidence type="ECO:0000313" key="1">
    <source>
        <dbReference type="EMBL" id="GIG74688.1"/>
    </source>
</evidence>
<comment type="caution">
    <text evidence="1">The sequence shown here is derived from an EMBL/GenBank/DDBJ whole genome shotgun (WGS) entry which is preliminary data.</text>
</comment>
<protein>
    <submittedName>
        <fullName evidence="1">Uncharacterized protein</fullName>
    </submittedName>
</protein>
<keyword evidence="2" id="KW-1185">Reference proteome</keyword>
<dbReference type="RefSeq" id="WP_168078370.1">
    <property type="nucleotide sequence ID" value="NZ_BAAAQJ010000021.1"/>
</dbReference>
<name>A0A8J3PNA1_9ACTN</name>
<gene>
    <name evidence="1" type="ORF">Pfl04_30920</name>
</gene>
<accession>A0A8J3PNA1</accession>
<dbReference type="Proteomes" id="UP000653674">
    <property type="component" value="Unassembled WGS sequence"/>
</dbReference>
<evidence type="ECO:0000313" key="2">
    <source>
        <dbReference type="Proteomes" id="UP000653674"/>
    </source>
</evidence>
<proteinExistence type="predicted"/>
<reference evidence="1" key="1">
    <citation type="submission" date="2021-01" db="EMBL/GenBank/DDBJ databases">
        <title>Whole genome shotgun sequence of Planosporangium flavigriseum NBRC 105377.</title>
        <authorList>
            <person name="Komaki H."/>
            <person name="Tamura T."/>
        </authorList>
    </citation>
    <scope>NUCLEOTIDE SEQUENCE</scope>
    <source>
        <strain evidence="1">NBRC 105377</strain>
    </source>
</reference>
<organism evidence="1 2">
    <name type="scientific">Planosporangium flavigriseum</name>
    <dbReference type="NCBI Taxonomy" id="373681"/>
    <lineage>
        <taxon>Bacteria</taxon>
        <taxon>Bacillati</taxon>
        <taxon>Actinomycetota</taxon>
        <taxon>Actinomycetes</taxon>
        <taxon>Micromonosporales</taxon>
        <taxon>Micromonosporaceae</taxon>
        <taxon>Planosporangium</taxon>
    </lineage>
</organism>
<dbReference type="EMBL" id="BONU01000021">
    <property type="protein sequence ID" value="GIG74688.1"/>
    <property type="molecule type" value="Genomic_DNA"/>
</dbReference>
<dbReference type="AlphaFoldDB" id="A0A8J3PNA1"/>
<sequence>MAGFDATFTFDPKHAALLGEIFQAARRRARPMFVRWRSRVSSTDGHAYVVLDGNTFQLDIFLERLRRDLPAIAEAVPAGRSPAWRRKFANGLVDILTKYRCSYYDRYDADYVPRLRAVTRSSVWPVHSLWMGEQHQDLWARLVVTEEIISGWLLDEIPPEVVVEELHTAIELMLTRWCGKIRAPAFSDLVDKAEDAAILPGVDLLQWQYSEPSNALSGKDLLIALKDLRKGLKHKGVGQARPWLDVHFWPLGSVLERLAWELSRRP</sequence>